<keyword evidence="2" id="KW-1185">Reference proteome</keyword>
<sequence length="57" mass="5723">VNAEVVLMDWAANGSAMGVIEVVGMEEVRAVKATVVLVGVVVGVGEVVLAAEVDGLT</sequence>
<proteinExistence type="predicted"/>
<evidence type="ECO:0000313" key="2">
    <source>
        <dbReference type="Proteomes" id="UP000824469"/>
    </source>
</evidence>
<accession>A0AA38CNU0</accession>
<dbReference type="AlphaFoldDB" id="A0AA38CNU0"/>
<reference evidence="1 2" key="1">
    <citation type="journal article" date="2021" name="Nat. Plants">
        <title>The Taxus genome provides insights into paclitaxel biosynthesis.</title>
        <authorList>
            <person name="Xiong X."/>
            <person name="Gou J."/>
            <person name="Liao Q."/>
            <person name="Li Y."/>
            <person name="Zhou Q."/>
            <person name="Bi G."/>
            <person name="Li C."/>
            <person name="Du R."/>
            <person name="Wang X."/>
            <person name="Sun T."/>
            <person name="Guo L."/>
            <person name="Liang H."/>
            <person name="Lu P."/>
            <person name="Wu Y."/>
            <person name="Zhang Z."/>
            <person name="Ro D.K."/>
            <person name="Shang Y."/>
            <person name="Huang S."/>
            <person name="Yan J."/>
        </authorList>
    </citation>
    <scope>NUCLEOTIDE SEQUENCE [LARGE SCALE GENOMIC DNA]</scope>
    <source>
        <strain evidence="1">Ta-2019</strain>
    </source>
</reference>
<dbReference type="EMBL" id="JAHRHJ020000009">
    <property type="protein sequence ID" value="KAH9300139.1"/>
    <property type="molecule type" value="Genomic_DNA"/>
</dbReference>
<feature type="non-terminal residue" evidence="1">
    <location>
        <position position="57"/>
    </location>
</feature>
<feature type="non-terminal residue" evidence="1">
    <location>
        <position position="1"/>
    </location>
</feature>
<organism evidence="1 2">
    <name type="scientific">Taxus chinensis</name>
    <name type="common">Chinese yew</name>
    <name type="synonym">Taxus wallichiana var. chinensis</name>
    <dbReference type="NCBI Taxonomy" id="29808"/>
    <lineage>
        <taxon>Eukaryota</taxon>
        <taxon>Viridiplantae</taxon>
        <taxon>Streptophyta</taxon>
        <taxon>Embryophyta</taxon>
        <taxon>Tracheophyta</taxon>
        <taxon>Spermatophyta</taxon>
        <taxon>Pinopsida</taxon>
        <taxon>Pinidae</taxon>
        <taxon>Conifers II</taxon>
        <taxon>Cupressales</taxon>
        <taxon>Taxaceae</taxon>
        <taxon>Taxus</taxon>
    </lineage>
</organism>
<dbReference type="Proteomes" id="UP000824469">
    <property type="component" value="Unassembled WGS sequence"/>
</dbReference>
<gene>
    <name evidence="1" type="ORF">KI387_011722</name>
</gene>
<protein>
    <submittedName>
        <fullName evidence="1">Uncharacterized protein</fullName>
    </submittedName>
</protein>
<name>A0AA38CNU0_TAXCH</name>
<evidence type="ECO:0000313" key="1">
    <source>
        <dbReference type="EMBL" id="KAH9300139.1"/>
    </source>
</evidence>
<comment type="caution">
    <text evidence="1">The sequence shown here is derived from an EMBL/GenBank/DDBJ whole genome shotgun (WGS) entry which is preliminary data.</text>
</comment>